<evidence type="ECO:0000313" key="5">
    <source>
        <dbReference type="EMBL" id="GAA4338242.1"/>
    </source>
</evidence>
<evidence type="ECO:0000256" key="2">
    <source>
        <dbReference type="ARBA" id="ARBA00022598"/>
    </source>
</evidence>
<proteinExistence type="inferred from homology"/>
<dbReference type="InterPro" id="IPR042099">
    <property type="entry name" value="ANL_N_sf"/>
</dbReference>
<reference evidence="6" key="1">
    <citation type="journal article" date="2019" name="Int. J. Syst. Evol. Microbiol.">
        <title>The Global Catalogue of Microorganisms (GCM) 10K type strain sequencing project: providing services to taxonomists for standard genome sequencing and annotation.</title>
        <authorList>
            <consortium name="The Broad Institute Genomics Platform"/>
            <consortium name="The Broad Institute Genome Sequencing Center for Infectious Disease"/>
            <person name="Wu L."/>
            <person name="Ma J."/>
        </authorList>
    </citation>
    <scope>NUCLEOTIDE SEQUENCE [LARGE SCALE GENOMIC DNA]</scope>
    <source>
        <strain evidence="6">JCM 17666</strain>
    </source>
</reference>
<evidence type="ECO:0000259" key="4">
    <source>
        <dbReference type="Pfam" id="PF13193"/>
    </source>
</evidence>
<dbReference type="NCBIfam" id="NF004814">
    <property type="entry name" value="PRK06164.1"/>
    <property type="match status" value="1"/>
</dbReference>
<evidence type="ECO:0000259" key="3">
    <source>
        <dbReference type="Pfam" id="PF00501"/>
    </source>
</evidence>
<dbReference type="Gene3D" id="3.30.300.30">
    <property type="match status" value="1"/>
</dbReference>
<dbReference type="PANTHER" id="PTHR43201">
    <property type="entry name" value="ACYL-COA SYNTHETASE"/>
    <property type="match status" value="1"/>
</dbReference>
<dbReference type="PANTHER" id="PTHR43201:SF5">
    <property type="entry name" value="MEDIUM-CHAIN ACYL-COA LIGASE ACSF2, MITOCHONDRIAL"/>
    <property type="match status" value="1"/>
</dbReference>
<dbReference type="SUPFAM" id="SSF56801">
    <property type="entry name" value="Acetyl-CoA synthetase-like"/>
    <property type="match status" value="1"/>
</dbReference>
<dbReference type="CDD" id="cd04433">
    <property type="entry name" value="AFD_class_I"/>
    <property type="match status" value="1"/>
</dbReference>
<name>A0ABP8HEG8_9BURK</name>
<dbReference type="Proteomes" id="UP001501671">
    <property type="component" value="Unassembled WGS sequence"/>
</dbReference>
<dbReference type="InterPro" id="IPR000873">
    <property type="entry name" value="AMP-dep_synth/lig_dom"/>
</dbReference>
<dbReference type="Gene3D" id="3.40.50.12780">
    <property type="entry name" value="N-terminal domain of ligase-like"/>
    <property type="match status" value="1"/>
</dbReference>
<sequence length="550" mass="57864">MQPSSQQTFAQRLAHHARSRPGAALVIDRDHAISAGRLQQEAAALAAGLAGVGVGAGDRVAIWLPNCAAWITSFLACAHLGALVLAVNTRFRSVELADIIDRGRADWLVLWPDFKGIDFEGIFNDVAGERMGRLRGIVAVREGSTAPAAAPAADAWRGLPVHDYRRLLATSASPPAAAPDGPVLCFTTSGTTSLPKFVVHDQATLLRHGDAVAQACGYDGDSRVLAAAPFCGAFGFATLVGAFAYGAPIVCEPVFGAQASAAAVRRHRVTHTFANNEALVGIMRAAAPGDLASARLFGFASFAPGMDELHTLARDAGVALAGLYGSSELQALAAIQPRATPAAGSPAQCLPGGMLVHPAARVRARDPESGELLATGQSGELEIRSPSLMQGYLDDPQATAKACDEDGYFRTGDLGYALNDRQFVFQARMGDSLRLSGFLVNPAEIERVVEALPGVRACQVVGAVHDGKTVPYAFVLLHASARPDAQGWRAACRKAMAGFKVPVAFTVLDEFPSVQSANSVKIQRYKLREMAERLLAEPHASVDPKPLPLS</sequence>
<keyword evidence="2" id="KW-0436">Ligase</keyword>
<comment type="similarity">
    <text evidence="1">Belongs to the ATP-dependent AMP-binding enzyme family.</text>
</comment>
<comment type="caution">
    <text evidence="5">The sequence shown here is derived from an EMBL/GenBank/DDBJ whole genome shotgun (WGS) entry which is preliminary data.</text>
</comment>
<organism evidence="5 6">
    <name type="scientific">Pigmentiphaga soli</name>
    <dbReference type="NCBI Taxonomy" id="1007095"/>
    <lineage>
        <taxon>Bacteria</taxon>
        <taxon>Pseudomonadati</taxon>
        <taxon>Pseudomonadota</taxon>
        <taxon>Betaproteobacteria</taxon>
        <taxon>Burkholderiales</taxon>
        <taxon>Alcaligenaceae</taxon>
        <taxon>Pigmentiphaga</taxon>
    </lineage>
</organism>
<dbReference type="RefSeq" id="WP_345251166.1">
    <property type="nucleotide sequence ID" value="NZ_BAABFO010000019.1"/>
</dbReference>
<feature type="domain" description="AMP-binding enzyme C-terminal" evidence="4">
    <location>
        <begin position="444"/>
        <end position="516"/>
    </location>
</feature>
<evidence type="ECO:0000313" key="6">
    <source>
        <dbReference type="Proteomes" id="UP001501671"/>
    </source>
</evidence>
<dbReference type="InterPro" id="IPR025110">
    <property type="entry name" value="AMP-bd_C"/>
</dbReference>
<keyword evidence="6" id="KW-1185">Reference proteome</keyword>
<dbReference type="InterPro" id="IPR045851">
    <property type="entry name" value="AMP-bd_C_sf"/>
</dbReference>
<feature type="domain" description="AMP-dependent synthetase/ligase" evidence="3">
    <location>
        <begin position="14"/>
        <end position="393"/>
    </location>
</feature>
<gene>
    <name evidence="5" type="ORF">GCM10023144_34990</name>
</gene>
<dbReference type="Pfam" id="PF13193">
    <property type="entry name" value="AMP-binding_C"/>
    <property type="match status" value="1"/>
</dbReference>
<protein>
    <submittedName>
        <fullName evidence="5">AMP-binding protein</fullName>
    </submittedName>
</protein>
<dbReference type="EMBL" id="BAABFO010000019">
    <property type="protein sequence ID" value="GAA4338242.1"/>
    <property type="molecule type" value="Genomic_DNA"/>
</dbReference>
<evidence type="ECO:0000256" key="1">
    <source>
        <dbReference type="ARBA" id="ARBA00006432"/>
    </source>
</evidence>
<dbReference type="Pfam" id="PF00501">
    <property type="entry name" value="AMP-binding"/>
    <property type="match status" value="1"/>
</dbReference>
<accession>A0ABP8HEG8</accession>